<dbReference type="OrthoDB" id="5654137at2"/>
<dbReference type="SUPFAM" id="SSF140860">
    <property type="entry name" value="Pseudo ankyrin repeat-like"/>
    <property type="match status" value="1"/>
</dbReference>
<protein>
    <submittedName>
        <fullName evidence="3">Ankyrin repeat-containing protein</fullName>
    </submittedName>
</protein>
<dbReference type="STRING" id="45068.Llon_1670"/>
<dbReference type="AlphaFoldDB" id="A0A0W0VK37"/>
<accession>A0A0W0VK37</accession>
<sequence>MPYTEQGAIIDGINRQYKRDRFPAELKLNDEGVCRGLSTVYAYYALQNKEDDFKKILEIIASGNFENGGLSKEEIYLFAQRVLIAQSPQKYALHLSQPTSMETLHINHKPLRSSFNFALAASDQSWAKIIKEINLQSNEVMLLGSTDHAAAVRRKNNGYIVYDPNYESSFKYFNDEKALIRELHGNVFGYLMFGNLGLSVNVIRHPEAQTRICPFPDATKLYETYAGSKNSSATTVHTFPKLKKFNTLIQSASRVNDANAIAYLLNNTNPSHKEIFSAAVNAVAHNNVGALKPLIPKIKAQDTQRDEMKGLFLQALKDGRLEAFLALEGEFQEYFPGLAAVPLIKCAAQGGNPLLLEKLLQKVSDNLNSHLSHELEKKYNESNGSYKQLLLKLVKEHILSERLRIAIPEAIQSGSTGCVDILLKELKNQNHQLNDRERLDYLLEAVANNKLEIVKHLIENNPVISKELLSTISMTSLAVKRTELQVLMVLKRQGVIFSPEASNIIDQKLKGGWLNVHTVLDLLLNYLYDLFGKKQVTYEERLKEYKKNNCEILLADLENQLKHCTQEKQSEVAAFIKNKREMIHAEKDLTKLDRVAKELQEKLEELIPKISLDEIINDLHDMDLILDELLEGKVDDEHDELNDAETDALPSGQETVMKQEEDSVKALKNQSFFSDLQNTQAPSTQPPKNQHSAKK</sequence>
<name>A0A0W0VK37_9GAMM</name>
<organism evidence="3 4">
    <name type="scientific">Legionella londiniensis</name>
    <dbReference type="NCBI Taxonomy" id="45068"/>
    <lineage>
        <taxon>Bacteria</taxon>
        <taxon>Pseudomonadati</taxon>
        <taxon>Pseudomonadota</taxon>
        <taxon>Gammaproteobacteria</taxon>
        <taxon>Legionellales</taxon>
        <taxon>Legionellaceae</taxon>
        <taxon>Legionella</taxon>
    </lineage>
</organism>
<feature type="region of interest" description="Disordered" evidence="2">
    <location>
        <begin position="644"/>
        <end position="695"/>
    </location>
</feature>
<comment type="caution">
    <text evidence="3">The sequence shown here is derived from an EMBL/GenBank/DDBJ whole genome shotgun (WGS) entry which is preliminary data.</text>
</comment>
<evidence type="ECO:0000256" key="1">
    <source>
        <dbReference type="SAM" id="Coils"/>
    </source>
</evidence>
<keyword evidence="4" id="KW-1185">Reference proteome</keyword>
<keyword evidence="1" id="KW-0175">Coiled coil</keyword>
<dbReference type="PATRIC" id="fig|45068.5.peg.1810"/>
<evidence type="ECO:0000256" key="2">
    <source>
        <dbReference type="SAM" id="MobiDB-lite"/>
    </source>
</evidence>
<feature type="compositionally biased region" description="Polar residues" evidence="2">
    <location>
        <begin position="668"/>
        <end position="695"/>
    </location>
</feature>
<dbReference type="Gene3D" id="1.25.40.20">
    <property type="entry name" value="Ankyrin repeat-containing domain"/>
    <property type="match status" value="1"/>
</dbReference>
<gene>
    <name evidence="3" type="ORF">Llon_1670</name>
</gene>
<proteinExistence type="predicted"/>
<dbReference type="RefSeq" id="WP_058529660.1">
    <property type="nucleotide sequence ID" value="NZ_CAAAHZ010000010.1"/>
</dbReference>
<dbReference type="InterPro" id="IPR036770">
    <property type="entry name" value="Ankyrin_rpt-contain_sf"/>
</dbReference>
<dbReference type="EMBL" id="LNYK01000026">
    <property type="protein sequence ID" value="KTD20317.1"/>
    <property type="molecule type" value="Genomic_DNA"/>
</dbReference>
<dbReference type="Proteomes" id="UP000054997">
    <property type="component" value="Unassembled WGS sequence"/>
</dbReference>
<evidence type="ECO:0000313" key="3">
    <source>
        <dbReference type="EMBL" id="KTD20317.1"/>
    </source>
</evidence>
<evidence type="ECO:0000313" key="4">
    <source>
        <dbReference type="Proteomes" id="UP000054997"/>
    </source>
</evidence>
<feature type="coiled-coil region" evidence="1">
    <location>
        <begin position="547"/>
        <end position="602"/>
    </location>
</feature>
<reference evidence="3 4" key="1">
    <citation type="submission" date="2015-11" db="EMBL/GenBank/DDBJ databases">
        <title>Genomic analysis of 38 Legionella species identifies large and diverse effector repertoires.</title>
        <authorList>
            <person name="Burstein D."/>
            <person name="Amaro F."/>
            <person name="Zusman T."/>
            <person name="Lifshitz Z."/>
            <person name="Cohen O."/>
            <person name="Gilbert J.A."/>
            <person name="Pupko T."/>
            <person name="Shuman H.A."/>
            <person name="Segal G."/>
        </authorList>
    </citation>
    <scope>NUCLEOTIDE SEQUENCE [LARGE SCALE GENOMIC DNA]</scope>
    <source>
        <strain evidence="3 4">ATCC 49505</strain>
    </source>
</reference>